<reference evidence="2 3" key="1">
    <citation type="journal article" date="2020" name="Mol. Biol. Evol.">
        <title>Distinct Expression and Methylation Patterns for Genes with Different Fates following a Single Whole-Genome Duplication in Flowering Plants.</title>
        <authorList>
            <person name="Shi T."/>
            <person name="Rahmani R.S."/>
            <person name="Gugger P.F."/>
            <person name="Wang M."/>
            <person name="Li H."/>
            <person name="Zhang Y."/>
            <person name="Li Z."/>
            <person name="Wang Q."/>
            <person name="Van de Peer Y."/>
            <person name="Marchal K."/>
            <person name="Chen J."/>
        </authorList>
    </citation>
    <scope>NUCLEOTIDE SEQUENCE [LARGE SCALE GENOMIC DNA]</scope>
    <source>
        <tissue evidence="2">Leaf</tissue>
    </source>
</reference>
<organism evidence="2 3">
    <name type="scientific">Nelumbo nucifera</name>
    <name type="common">Sacred lotus</name>
    <dbReference type="NCBI Taxonomy" id="4432"/>
    <lineage>
        <taxon>Eukaryota</taxon>
        <taxon>Viridiplantae</taxon>
        <taxon>Streptophyta</taxon>
        <taxon>Embryophyta</taxon>
        <taxon>Tracheophyta</taxon>
        <taxon>Spermatophyta</taxon>
        <taxon>Magnoliopsida</taxon>
        <taxon>Proteales</taxon>
        <taxon>Nelumbonaceae</taxon>
        <taxon>Nelumbo</taxon>
    </lineage>
</organism>
<evidence type="ECO:0000256" key="1">
    <source>
        <dbReference type="SAM" id="MobiDB-lite"/>
    </source>
</evidence>
<keyword evidence="3" id="KW-1185">Reference proteome</keyword>
<protein>
    <submittedName>
        <fullName evidence="2">Uncharacterized protein</fullName>
    </submittedName>
</protein>
<dbReference type="AlphaFoldDB" id="A0A822XU50"/>
<dbReference type="Proteomes" id="UP000607653">
    <property type="component" value="Unassembled WGS sequence"/>
</dbReference>
<feature type="compositionally biased region" description="Basic and acidic residues" evidence="1">
    <location>
        <begin position="28"/>
        <end position="46"/>
    </location>
</feature>
<feature type="region of interest" description="Disordered" evidence="1">
    <location>
        <begin position="25"/>
        <end position="46"/>
    </location>
</feature>
<gene>
    <name evidence="2" type="ORF">HUJ06_023889</name>
</gene>
<evidence type="ECO:0000313" key="2">
    <source>
        <dbReference type="EMBL" id="DAD22426.1"/>
    </source>
</evidence>
<comment type="caution">
    <text evidence="2">The sequence shown here is derived from an EMBL/GenBank/DDBJ whole genome shotgun (WGS) entry which is preliminary data.</text>
</comment>
<dbReference type="EMBL" id="DUZY01000001">
    <property type="protein sequence ID" value="DAD22426.1"/>
    <property type="molecule type" value="Genomic_DNA"/>
</dbReference>
<accession>A0A822XU50</accession>
<sequence>MGVHDVWESSLPTVKNGYFGRLVQEASDNQRRSGARDKQPYVIEKQ</sequence>
<proteinExistence type="predicted"/>
<name>A0A822XU50_NELNU</name>
<evidence type="ECO:0000313" key="3">
    <source>
        <dbReference type="Proteomes" id="UP000607653"/>
    </source>
</evidence>